<evidence type="ECO:0000256" key="3">
    <source>
        <dbReference type="ARBA" id="ARBA00023163"/>
    </source>
</evidence>
<keyword evidence="6" id="KW-1185">Reference proteome</keyword>
<feature type="domain" description="HTH araC/xylS-type" evidence="4">
    <location>
        <begin position="185"/>
        <end position="283"/>
    </location>
</feature>
<dbReference type="AlphaFoldDB" id="B4D507"/>
<evidence type="ECO:0000256" key="2">
    <source>
        <dbReference type="ARBA" id="ARBA00023125"/>
    </source>
</evidence>
<keyword evidence="3" id="KW-0804">Transcription</keyword>
<dbReference type="GO" id="GO:0043565">
    <property type="term" value="F:sequence-specific DNA binding"/>
    <property type="evidence" value="ECO:0007669"/>
    <property type="project" value="InterPro"/>
</dbReference>
<dbReference type="PROSITE" id="PS01124">
    <property type="entry name" value="HTH_ARAC_FAMILY_2"/>
    <property type="match status" value="1"/>
</dbReference>
<dbReference type="PROSITE" id="PS00041">
    <property type="entry name" value="HTH_ARAC_FAMILY_1"/>
    <property type="match status" value="1"/>
</dbReference>
<dbReference type="SUPFAM" id="SSF46689">
    <property type="entry name" value="Homeodomain-like"/>
    <property type="match status" value="2"/>
</dbReference>
<evidence type="ECO:0000313" key="6">
    <source>
        <dbReference type="Proteomes" id="UP000005824"/>
    </source>
</evidence>
<dbReference type="Gene3D" id="2.60.120.10">
    <property type="entry name" value="Jelly Rolls"/>
    <property type="match status" value="1"/>
</dbReference>
<dbReference type="Pfam" id="PF02311">
    <property type="entry name" value="AraC_binding"/>
    <property type="match status" value="1"/>
</dbReference>
<dbReference type="eggNOG" id="COG2207">
    <property type="taxonomic scope" value="Bacteria"/>
</dbReference>
<dbReference type="SUPFAM" id="SSF51182">
    <property type="entry name" value="RmlC-like cupins"/>
    <property type="match status" value="1"/>
</dbReference>
<evidence type="ECO:0000259" key="4">
    <source>
        <dbReference type="PROSITE" id="PS01124"/>
    </source>
</evidence>
<dbReference type="InterPro" id="IPR018062">
    <property type="entry name" value="HTH_AraC-typ_CS"/>
</dbReference>
<organism evidence="5 6">
    <name type="scientific">Chthoniobacter flavus Ellin428</name>
    <dbReference type="NCBI Taxonomy" id="497964"/>
    <lineage>
        <taxon>Bacteria</taxon>
        <taxon>Pseudomonadati</taxon>
        <taxon>Verrucomicrobiota</taxon>
        <taxon>Spartobacteria</taxon>
        <taxon>Chthoniobacterales</taxon>
        <taxon>Chthoniobacteraceae</taxon>
        <taxon>Chthoniobacter</taxon>
    </lineage>
</organism>
<name>B4D507_9BACT</name>
<dbReference type="CDD" id="cd06976">
    <property type="entry name" value="cupin_MtlR-like_N"/>
    <property type="match status" value="1"/>
</dbReference>
<dbReference type="EMBL" id="ABVL01000012">
    <property type="protein sequence ID" value="EDY18610.1"/>
    <property type="molecule type" value="Genomic_DNA"/>
</dbReference>
<protein>
    <submittedName>
        <fullName evidence="5">Transcriptional regulator, AraC family</fullName>
    </submittedName>
</protein>
<dbReference type="InterPro" id="IPR014710">
    <property type="entry name" value="RmlC-like_jellyroll"/>
</dbReference>
<evidence type="ECO:0000313" key="5">
    <source>
        <dbReference type="EMBL" id="EDY18610.1"/>
    </source>
</evidence>
<keyword evidence="2" id="KW-0238">DNA-binding</keyword>
<dbReference type="SMART" id="SM00342">
    <property type="entry name" value="HTH_ARAC"/>
    <property type="match status" value="1"/>
</dbReference>
<dbReference type="InterPro" id="IPR011051">
    <property type="entry name" value="RmlC_Cupin_sf"/>
</dbReference>
<dbReference type="InterPro" id="IPR003313">
    <property type="entry name" value="AraC-bd"/>
</dbReference>
<dbReference type="InParanoid" id="B4D507"/>
<dbReference type="InterPro" id="IPR018060">
    <property type="entry name" value="HTH_AraC"/>
</dbReference>
<dbReference type="Pfam" id="PF12833">
    <property type="entry name" value="HTH_18"/>
    <property type="match status" value="1"/>
</dbReference>
<accession>B4D507</accession>
<dbReference type="Gene3D" id="1.10.10.60">
    <property type="entry name" value="Homeodomain-like"/>
    <property type="match status" value="2"/>
</dbReference>
<reference evidence="5 6" key="1">
    <citation type="journal article" date="2011" name="J. Bacteriol.">
        <title>Genome sequence of Chthoniobacter flavus Ellin428, an aerobic heterotrophic soil bacterium.</title>
        <authorList>
            <person name="Kant R."/>
            <person name="van Passel M.W."/>
            <person name="Palva A."/>
            <person name="Lucas S."/>
            <person name="Lapidus A."/>
            <person name="Glavina Del Rio T."/>
            <person name="Dalin E."/>
            <person name="Tice H."/>
            <person name="Bruce D."/>
            <person name="Goodwin L."/>
            <person name="Pitluck S."/>
            <person name="Larimer F.W."/>
            <person name="Land M.L."/>
            <person name="Hauser L."/>
            <person name="Sangwan P."/>
            <person name="de Vos W.M."/>
            <person name="Janssen P.H."/>
            <person name="Smidt H."/>
        </authorList>
    </citation>
    <scope>NUCLEOTIDE SEQUENCE [LARGE SCALE GENOMIC DNA]</scope>
    <source>
        <strain evidence="5 6">Ellin428</strain>
    </source>
</reference>
<evidence type="ECO:0000256" key="1">
    <source>
        <dbReference type="ARBA" id="ARBA00023015"/>
    </source>
</evidence>
<comment type="caution">
    <text evidence="5">The sequence shown here is derived from an EMBL/GenBank/DDBJ whole genome shotgun (WGS) entry which is preliminary data.</text>
</comment>
<dbReference type="RefSeq" id="WP_006981320.1">
    <property type="nucleotide sequence ID" value="NZ_ABVL01000012.1"/>
</dbReference>
<gene>
    <name evidence="5" type="ORF">CfE428DRAFT_3995</name>
</gene>
<proteinExistence type="predicted"/>
<dbReference type="STRING" id="497964.CfE428DRAFT_3995"/>
<dbReference type="InterPro" id="IPR009057">
    <property type="entry name" value="Homeodomain-like_sf"/>
</dbReference>
<sequence length="288" mass="32939">MKVTYHQVTQTTQESFRVMELRGPDYKCTWHFHPEYQLGMVVKGSGHRIVGDNIGPLEAGEISLLGPNLPHAWQFEDAPRGQRKELHGIIIYFREDFLGADFFQRPEAERIHRLLKRAAVGLQVRGKTRRTAAALMQALPRRQGFARVLDLLQLLDLLAGSEELVPICSAGFLPQLPDQHGERLRRVCELIQQRIAEPLNRDEIARLAHFSPGAFSRFFKARTGKTFHEFVNELRIGRACRLLAEQELNITEIALGCGFANVASFSRSFRRAKRCNPTQFRRKLQSLN</sequence>
<dbReference type="GO" id="GO:0003700">
    <property type="term" value="F:DNA-binding transcription factor activity"/>
    <property type="evidence" value="ECO:0007669"/>
    <property type="project" value="InterPro"/>
</dbReference>
<dbReference type="FunCoup" id="B4D507">
    <property type="interactions" value="32"/>
</dbReference>
<keyword evidence="1" id="KW-0805">Transcription regulation</keyword>
<dbReference type="PANTHER" id="PTHR43280:SF27">
    <property type="entry name" value="TRANSCRIPTIONAL REGULATOR MTLR"/>
    <property type="match status" value="1"/>
</dbReference>
<dbReference type="Proteomes" id="UP000005824">
    <property type="component" value="Unassembled WGS sequence"/>
</dbReference>
<dbReference type="PANTHER" id="PTHR43280">
    <property type="entry name" value="ARAC-FAMILY TRANSCRIPTIONAL REGULATOR"/>
    <property type="match status" value="1"/>
</dbReference>